<dbReference type="SUPFAM" id="SSF53697">
    <property type="entry name" value="SIS domain"/>
    <property type="match status" value="1"/>
</dbReference>
<comment type="caution">
    <text evidence="11">The sequence shown here is derived from an EMBL/GenBank/DDBJ whole genome shotgun (WGS) entry which is preliminary data.</text>
</comment>
<reference evidence="12" key="1">
    <citation type="journal article" date="2019" name="Int. J. Syst. Evol. Microbiol.">
        <title>The Global Catalogue of Microorganisms (GCM) 10K type strain sequencing project: providing services to taxonomists for standard genome sequencing and annotation.</title>
        <authorList>
            <consortium name="The Broad Institute Genomics Platform"/>
            <consortium name="The Broad Institute Genome Sequencing Center for Infectious Disease"/>
            <person name="Wu L."/>
            <person name="Ma J."/>
        </authorList>
    </citation>
    <scope>NUCLEOTIDE SEQUENCE [LARGE SCALE GENOMIC DNA]</scope>
    <source>
        <strain evidence="12">KCTC 42424</strain>
    </source>
</reference>
<comment type="subcellular location">
    <subcellularLocation>
        <location evidence="8">Cytoplasm</location>
    </subcellularLocation>
</comment>
<feature type="domain" description="SIS" evidence="10">
    <location>
        <begin position="453"/>
        <end position="594"/>
    </location>
</feature>
<dbReference type="SUPFAM" id="SSF56235">
    <property type="entry name" value="N-terminal nucleophile aminohydrolases (Ntn hydrolases)"/>
    <property type="match status" value="1"/>
</dbReference>
<comment type="subunit">
    <text evidence="8">Homodimer.</text>
</comment>
<evidence type="ECO:0000256" key="3">
    <source>
        <dbReference type="ARBA" id="ARBA00016090"/>
    </source>
</evidence>
<gene>
    <name evidence="8 11" type="primary">glmS</name>
    <name evidence="11" type="ORF">ACFOMG_17580</name>
</gene>
<feature type="active site" description="Nucleophile; for GATase activity" evidence="8">
    <location>
        <position position="2"/>
    </location>
</feature>
<dbReference type="NCBIfam" id="NF001484">
    <property type="entry name" value="PRK00331.1"/>
    <property type="match status" value="1"/>
</dbReference>
<dbReference type="Gene3D" id="3.60.20.10">
    <property type="entry name" value="Glutamine Phosphoribosylpyrophosphate, subunit 1, domain 1"/>
    <property type="match status" value="1"/>
</dbReference>
<keyword evidence="4 8" id="KW-0032">Aminotransferase</keyword>
<protein>
    <recommendedName>
        <fullName evidence="3 8">Glutamine--fructose-6-phosphate aminotransferase [isomerizing]</fullName>
        <ecNumber evidence="2 8">2.6.1.16</ecNumber>
    </recommendedName>
    <alternativeName>
        <fullName evidence="8">D-fructose-6-phosphate amidotransferase</fullName>
    </alternativeName>
    <alternativeName>
        <fullName evidence="8">GFAT</fullName>
    </alternativeName>
    <alternativeName>
        <fullName evidence="8">Glucosamine-6-phosphate synthase</fullName>
    </alternativeName>
    <alternativeName>
        <fullName evidence="8">Hexosephosphate aminotransferase</fullName>
    </alternativeName>
    <alternativeName>
        <fullName evidence="8">L-glutamine--D-fructose-6-phosphate amidotransferase</fullName>
    </alternativeName>
</protein>
<dbReference type="Pfam" id="PF01380">
    <property type="entry name" value="SIS"/>
    <property type="match status" value="2"/>
</dbReference>
<evidence type="ECO:0000256" key="5">
    <source>
        <dbReference type="ARBA" id="ARBA00022679"/>
    </source>
</evidence>
<dbReference type="CDD" id="cd05009">
    <property type="entry name" value="SIS_GlmS_GlmD_2"/>
    <property type="match status" value="1"/>
</dbReference>
<dbReference type="InterPro" id="IPR005855">
    <property type="entry name" value="GFAT"/>
</dbReference>
<dbReference type="InterPro" id="IPR046348">
    <property type="entry name" value="SIS_dom_sf"/>
</dbReference>
<dbReference type="InterPro" id="IPR035490">
    <property type="entry name" value="GlmS/FrlB_SIS"/>
</dbReference>
<dbReference type="InterPro" id="IPR017932">
    <property type="entry name" value="GATase_2_dom"/>
</dbReference>
<dbReference type="Gene3D" id="3.40.50.10490">
    <property type="entry name" value="Glucose-6-phosphate isomerase like protein, domain 1"/>
    <property type="match status" value="2"/>
</dbReference>
<evidence type="ECO:0000259" key="10">
    <source>
        <dbReference type="PROSITE" id="PS51464"/>
    </source>
</evidence>
<evidence type="ECO:0000256" key="2">
    <source>
        <dbReference type="ARBA" id="ARBA00012916"/>
    </source>
</evidence>
<dbReference type="Pfam" id="PF13522">
    <property type="entry name" value="GATase_6"/>
    <property type="match status" value="1"/>
</dbReference>
<evidence type="ECO:0000256" key="7">
    <source>
        <dbReference type="ARBA" id="ARBA00022962"/>
    </source>
</evidence>
<keyword evidence="8" id="KW-0963">Cytoplasm</keyword>
<dbReference type="InterPro" id="IPR029055">
    <property type="entry name" value="Ntn_hydrolases_N"/>
</dbReference>
<dbReference type="NCBIfam" id="TIGR01135">
    <property type="entry name" value="glmS"/>
    <property type="match status" value="1"/>
</dbReference>
<dbReference type="PROSITE" id="PS51278">
    <property type="entry name" value="GATASE_TYPE_2"/>
    <property type="match status" value="1"/>
</dbReference>
<evidence type="ECO:0000313" key="11">
    <source>
        <dbReference type="EMBL" id="MFC3681917.1"/>
    </source>
</evidence>
<keyword evidence="12" id="KW-1185">Reference proteome</keyword>
<dbReference type="PANTHER" id="PTHR10937">
    <property type="entry name" value="GLUCOSAMINE--FRUCTOSE-6-PHOSPHATE AMINOTRANSFERASE, ISOMERIZING"/>
    <property type="match status" value="1"/>
</dbReference>
<dbReference type="RefSeq" id="WP_376868609.1">
    <property type="nucleotide sequence ID" value="NZ_JBHRYB010000025.1"/>
</dbReference>
<evidence type="ECO:0000313" key="12">
    <source>
        <dbReference type="Proteomes" id="UP001595722"/>
    </source>
</evidence>
<dbReference type="InterPro" id="IPR035466">
    <property type="entry name" value="GlmS/AgaS_SIS"/>
</dbReference>
<dbReference type="CDD" id="cd05008">
    <property type="entry name" value="SIS_GlmS_GlmD_1"/>
    <property type="match status" value="1"/>
</dbReference>
<dbReference type="Proteomes" id="UP001595722">
    <property type="component" value="Unassembled WGS sequence"/>
</dbReference>
<dbReference type="InterPro" id="IPR001347">
    <property type="entry name" value="SIS_dom"/>
</dbReference>
<evidence type="ECO:0000256" key="1">
    <source>
        <dbReference type="ARBA" id="ARBA00001031"/>
    </source>
</evidence>
<dbReference type="GO" id="GO:0004360">
    <property type="term" value="F:glutamine-fructose-6-phosphate transaminase (isomerizing) activity"/>
    <property type="evidence" value="ECO:0007669"/>
    <property type="project" value="UniProtKB-EC"/>
</dbReference>
<feature type="domain" description="SIS" evidence="10">
    <location>
        <begin position="281"/>
        <end position="421"/>
    </location>
</feature>
<sequence>MCGIVGAVAQRDVVQILLEGLKRLEYRGYDSAGVAVINPAGELGRLRRLGKVQALADAVAEQPLPGGTGIAHTRWATHGEPSEANAHPHVSGDIAVVHNGIIENHETLRDELKAQGYVFTSQTDTEVIAHLVERELKNHDTLLAAVMATRSLLEGAYGMVVIDRNDNNRMIVARSGSPLVVGYGIGEHFVASDQLALLPVTRKFAFLEEGDVAEISRDAVQVFDSNNQPVEREAKESTVEHDAGDKGEFRHYMLKEIYEQPQAIANTLEGRLVADQLNLDALGDLSDIEQVQIIACGTSYHAGMTARYWIEQLAGVACNVEIASEFRYRQSVVRPNSLLVTISQSGETADTLAALRLAKEQGFAKTLTICNVPGSSLVRESDMALMTRAGAEIGVASTKAFTTQLVGLLLLTAALGRGRALDSATEKRIADALTHLPGLIDKALHMNADIEKLAEQFAEKHHALFLGRGDQYPIAMEGALKLKEISYIHAEAYAAGELKHGPLALIDAEMPIVVVAPHNDLVEKLKSNIEEVRARGGELYVFADEAADIRPESNMQVMAVPHCDDIVAPILYTLPLQLLSYHVAVIKGTDVDQPRNLAKSVTVE</sequence>
<dbReference type="PANTHER" id="PTHR10937:SF0">
    <property type="entry name" value="GLUTAMINE--FRUCTOSE-6-PHOSPHATE TRANSAMINASE (ISOMERIZING)"/>
    <property type="match status" value="1"/>
</dbReference>
<feature type="active site" description="For Fru-6P isomerization activity" evidence="8">
    <location>
        <position position="599"/>
    </location>
</feature>
<dbReference type="PROSITE" id="PS51464">
    <property type="entry name" value="SIS"/>
    <property type="match status" value="2"/>
</dbReference>
<evidence type="ECO:0000256" key="6">
    <source>
        <dbReference type="ARBA" id="ARBA00022737"/>
    </source>
</evidence>
<feature type="domain" description="Glutamine amidotransferase type-2" evidence="9">
    <location>
        <begin position="2"/>
        <end position="218"/>
    </location>
</feature>
<keyword evidence="5 8" id="KW-0808">Transferase</keyword>
<dbReference type="EC" id="2.6.1.16" evidence="2 8"/>
<evidence type="ECO:0000256" key="4">
    <source>
        <dbReference type="ARBA" id="ARBA00022576"/>
    </source>
</evidence>
<proteinExistence type="inferred from homology"/>
<dbReference type="HAMAP" id="MF_00164">
    <property type="entry name" value="GlmS"/>
    <property type="match status" value="1"/>
</dbReference>
<comment type="catalytic activity">
    <reaction evidence="1 8">
        <text>D-fructose 6-phosphate + L-glutamine = D-glucosamine 6-phosphate + L-glutamate</text>
        <dbReference type="Rhea" id="RHEA:13237"/>
        <dbReference type="ChEBI" id="CHEBI:29985"/>
        <dbReference type="ChEBI" id="CHEBI:58359"/>
        <dbReference type="ChEBI" id="CHEBI:58725"/>
        <dbReference type="ChEBI" id="CHEBI:61527"/>
        <dbReference type="EC" id="2.6.1.16"/>
    </reaction>
</comment>
<keyword evidence="7" id="KW-0315">Glutamine amidotransferase</keyword>
<accession>A0ABV7VXG4</accession>
<organism evidence="11 12">
    <name type="scientific">Bacterioplanoides pacificum</name>
    <dbReference type="NCBI Taxonomy" id="1171596"/>
    <lineage>
        <taxon>Bacteria</taxon>
        <taxon>Pseudomonadati</taxon>
        <taxon>Pseudomonadota</taxon>
        <taxon>Gammaproteobacteria</taxon>
        <taxon>Oceanospirillales</taxon>
        <taxon>Oceanospirillaceae</taxon>
        <taxon>Bacterioplanoides</taxon>
    </lineage>
</organism>
<dbReference type="EMBL" id="JBHRYB010000025">
    <property type="protein sequence ID" value="MFC3681917.1"/>
    <property type="molecule type" value="Genomic_DNA"/>
</dbReference>
<feature type="initiator methionine" description="Removed" evidence="8">
    <location>
        <position position="1"/>
    </location>
</feature>
<dbReference type="CDD" id="cd00714">
    <property type="entry name" value="GFAT"/>
    <property type="match status" value="1"/>
</dbReference>
<dbReference type="InterPro" id="IPR047084">
    <property type="entry name" value="GFAT_N"/>
</dbReference>
<evidence type="ECO:0000256" key="8">
    <source>
        <dbReference type="HAMAP-Rule" id="MF_00164"/>
    </source>
</evidence>
<comment type="function">
    <text evidence="8">Catalyzes the first step in hexosamine metabolism, converting fructose-6P into glucosamine-6P using glutamine as a nitrogen source.</text>
</comment>
<name>A0ABV7VXG4_9GAMM</name>
<evidence type="ECO:0000259" key="9">
    <source>
        <dbReference type="PROSITE" id="PS51278"/>
    </source>
</evidence>
<keyword evidence="6" id="KW-0677">Repeat</keyword>